<dbReference type="Pfam" id="PF00881">
    <property type="entry name" value="Nitroreductase"/>
    <property type="match status" value="1"/>
</dbReference>
<keyword evidence="5" id="KW-1185">Reference proteome</keyword>
<evidence type="ECO:0000313" key="5">
    <source>
        <dbReference type="Proteomes" id="UP000765160"/>
    </source>
</evidence>
<reference evidence="4 5" key="1">
    <citation type="submission" date="2020-03" db="EMBL/GenBank/DDBJ databases">
        <title>Roseomonas selenitidurans sp. nov. isolated from soil.</title>
        <authorList>
            <person name="Liu H."/>
        </authorList>
    </citation>
    <scope>NUCLEOTIDE SEQUENCE [LARGE SCALE GENOMIC DNA]</scope>
    <source>
        <strain evidence="4 5">JCM 15073</strain>
    </source>
</reference>
<organism evidence="4 5">
    <name type="scientific">Falsiroseomonas frigidaquae</name>
    <dbReference type="NCBI Taxonomy" id="487318"/>
    <lineage>
        <taxon>Bacteria</taxon>
        <taxon>Pseudomonadati</taxon>
        <taxon>Pseudomonadota</taxon>
        <taxon>Alphaproteobacteria</taxon>
        <taxon>Acetobacterales</taxon>
        <taxon>Roseomonadaceae</taxon>
        <taxon>Falsiroseomonas</taxon>
    </lineage>
</organism>
<feature type="domain" description="Nitroreductase" evidence="3">
    <location>
        <begin position="18"/>
        <end position="160"/>
    </location>
</feature>
<keyword evidence="2" id="KW-0560">Oxidoreductase</keyword>
<accession>A0ABX1F4R3</accession>
<evidence type="ECO:0000313" key="4">
    <source>
        <dbReference type="EMBL" id="NKE47358.1"/>
    </source>
</evidence>
<dbReference type="PANTHER" id="PTHR43673:SF10">
    <property type="entry name" value="NADH DEHYDROGENASE_NAD(P)H NITROREDUCTASE XCC3605-RELATED"/>
    <property type="match status" value="1"/>
</dbReference>
<dbReference type="InterPro" id="IPR000415">
    <property type="entry name" value="Nitroreductase-like"/>
</dbReference>
<comment type="similarity">
    <text evidence="1">Belongs to the nitroreductase family.</text>
</comment>
<dbReference type="Gene3D" id="3.40.109.10">
    <property type="entry name" value="NADH Oxidase"/>
    <property type="match status" value="1"/>
</dbReference>
<evidence type="ECO:0000256" key="2">
    <source>
        <dbReference type="ARBA" id="ARBA00023002"/>
    </source>
</evidence>
<dbReference type="SUPFAM" id="SSF55469">
    <property type="entry name" value="FMN-dependent nitroreductase-like"/>
    <property type="match status" value="1"/>
</dbReference>
<protein>
    <submittedName>
        <fullName evidence="4">Nitroreductase</fullName>
    </submittedName>
</protein>
<evidence type="ECO:0000259" key="3">
    <source>
        <dbReference type="Pfam" id="PF00881"/>
    </source>
</evidence>
<evidence type="ECO:0000256" key="1">
    <source>
        <dbReference type="ARBA" id="ARBA00007118"/>
    </source>
</evidence>
<comment type="caution">
    <text evidence="4">The sequence shown here is derived from an EMBL/GenBank/DDBJ whole genome shotgun (WGS) entry which is preliminary data.</text>
</comment>
<dbReference type="InterPro" id="IPR029479">
    <property type="entry name" value="Nitroreductase"/>
</dbReference>
<name>A0ABX1F4R3_9PROT</name>
<proteinExistence type="inferred from homology"/>
<gene>
    <name evidence="4" type="ORF">HB662_21450</name>
</gene>
<dbReference type="PANTHER" id="PTHR43673">
    <property type="entry name" value="NAD(P)H NITROREDUCTASE YDGI-RELATED"/>
    <property type="match status" value="1"/>
</dbReference>
<sequence length="200" mass="21554">MTDRTAPVAHKINALMQARWSPRAFTGAPVTAAQEATLLEAARWAASCFNEQPWVFITARKADEPEAFAKLVSVLSVNNQSWAPQAGLLMIGFHRTTFAANGAANAVAMYDLGQAVAQMALQAVELGLGSHQMRGFDLERARSELGVPERHEPVVAIAFGTVGAPSLLPEKLAEREVAPRVRKPISDFAHLGQYGVPVKL</sequence>
<dbReference type="EMBL" id="JAAVTX010000006">
    <property type="protein sequence ID" value="NKE47358.1"/>
    <property type="molecule type" value="Genomic_DNA"/>
</dbReference>
<dbReference type="CDD" id="cd02138">
    <property type="entry name" value="TdsD-like"/>
    <property type="match status" value="1"/>
</dbReference>
<dbReference type="RefSeq" id="WP_168052594.1">
    <property type="nucleotide sequence ID" value="NZ_JAATJR010000006.1"/>
</dbReference>
<dbReference type="Proteomes" id="UP000765160">
    <property type="component" value="Unassembled WGS sequence"/>
</dbReference>